<name>A0ABD3AG56_9GENT</name>
<proteinExistence type="inferred from homology"/>
<dbReference type="SUPFAM" id="SSF53756">
    <property type="entry name" value="UDP-Glycosyltransferase/glycogen phosphorylase"/>
    <property type="match status" value="1"/>
</dbReference>
<keyword evidence="6" id="KW-1185">Reference proteome</keyword>
<dbReference type="Pfam" id="PF00201">
    <property type="entry name" value="UDPGT"/>
    <property type="match status" value="1"/>
</dbReference>
<dbReference type="InterPro" id="IPR002213">
    <property type="entry name" value="UDP_glucos_trans"/>
</dbReference>
<dbReference type="AlphaFoldDB" id="A0ABD3AG56"/>
<evidence type="ECO:0008006" key="7">
    <source>
        <dbReference type="Google" id="ProtNLM"/>
    </source>
</evidence>
<dbReference type="FunFam" id="3.40.50.2000:FF:000120">
    <property type="entry name" value="UDP-glycosyltransferase 76C1"/>
    <property type="match status" value="1"/>
</dbReference>
<dbReference type="Gene3D" id="3.40.50.2000">
    <property type="entry name" value="Glycogen Phosphorylase B"/>
    <property type="match status" value="2"/>
</dbReference>
<dbReference type="EMBL" id="JBJUIK010000004">
    <property type="protein sequence ID" value="KAL3530825.1"/>
    <property type="molecule type" value="Genomic_DNA"/>
</dbReference>
<dbReference type="PANTHER" id="PTHR11926">
    <property type="entry name" value="GLUCOSYL/GLUCURONOSYL TRANSFERASES"/>
    <property type="match status" value="1"/>
</dbReference>
<dbReference type="Proteomes" id="UP001630127">
    <property type="component" value="Unassembled WGS sequence"/>
</dbReference>
<dbReference type="GO" id="GO:1900994">
    <property type="term" value="P:(-)-secologanin biosynthetic process"/>
    <property type="evidence" value="ECO:0007669"/>
    <property type="project" value="UniProtKB-ARBA"/>
</dbReference>
<keyword evidence="3" id="KW-0808">Transferase</keyword>
<dbReference type="CDD" id="cd03784">
    <property type="entry name" value="GT1_Gtf-like"/>
    <property type="match status" value="1"/>
</dbReference>
<keyword evidence="4" id="KW-0175">Coiled coil</keyword>
<evidence type="ECO:0000256" key="1">
    <source>
        <dbReference type="ARBA" id="ARBA00009995"/>
    </source>
</evidence>
<dbReference type="PANTHER" id="PTHR11926:SF1494">
    <property type="entry name" value="FLAVONOL 3-O-GLUCOSYLTRANSFERASE UGT76E12-RELATED"/>
    <property type="match status" value="1"/>
</dbReference>
<accession>A0ABD3AG56</accession>
<keyword evidence="2" id="KW-0328">Glycosyltransferase</keyword>
<feature type="coiled-coil region" evidence="4">
    <location>
        <begin position="391"/>
        <end position="427"/>
    </location>
</feature>
<dbReference type="GO" id="GO:0035251">
    <property type="term" value="F:UDP-glucosyltransferase activity"/>
    <property type="evidence" value="ECO:0007669"/>
    <property type="project" value="UniProtKB-ARBA"/>
</dbReference>
<gene>
    <name evidence="5" type="ORF">ACH5RR_010147</name>
</gene>
<comment type="caution">
    <text evidence="5">The sequence shown here is derived from an EMBL/GenBank/DDBJ whole genome shotgun (WGS) entry which is preliminary data.</text>
</comment>
<evidence type="ECO:0000256" key="4">
    <source>
        <dbReference type="SAM" id="Coils"/>
    </source>
</evidence>
<evidence type="ECO:0000256" key="2">
    <source>
        <dbReference type="ARBA" id="ARBA00022676"/>
    </source>
</evidence>
<protein>
    <recommendedName>
        <fullName evidence="7">UDP-glucose iridoid glucosyltransferase-like</fullName>
    </recommendedName>
</protein>
<evidence type="ECO:0000313" key="5">
    <source>
        <dbReference type="EMBL" id="KAL3530825.1"/>
    </source>
</evidence>
<reference evidence="5 6" key="1">
    <citation type="submission" date="2024-11" db="EMBL/GenBank/DDBJ databases">
        <title>A near-complete genome assembly of Cinchona calisaya.</title>
        <authorList>
            <person name="Lian D.C."/>
            <person name="Zhao X.W."/>
            <person name="Wei L."/>
        </authorList>
    </citation>
    <scope>NUCLEOTIDE SEQUENCE [LARGE SCALE GENOMIC DNA]</scope>
    <source>
        <tissue evidence="5">Nenye</tissue>
    </source>
</reference>
<organism evidence="5 6">
    <name type="scientific">Cinchona calisaya</name>
    <dbReference type="NCBI Taxonomy" id="153742"/>
    <lineage>
        <taxon>Eukaryota</taxon>
        <taxon>Viridiplantae</taxon>
        <taxon>Streptophyta</taxon>
        <taxon>Embryophyta</taxon>
        <taxon>Tracheophyta</taxon>
        <taxon>Spermatophyta</taxon>
        <taxon>Magnoliopsida</taxon>
        <taxon>eudicotyledons</taxon>
        <taxon>Gunneridae</taxon>
        <taxon>Pentapetalae</taxon>
        <taxon>asterids</taxon>
        <taxon>lamiids</taxon>
        <taxon>Gentianales</taxon>
        <taxon>Rubiaceae</taxon>
        <taxon>Cinchonoideae</taxon>
        <taxon>Cinchoneae</taxon>
        <taxon>Cinchona</taxon>
    </lineage>
</organism>
<dbReference type="FunFam" id="3.40.50.2000:FF:000040">
    <property type="entry name" value="UDP-glycosyltransferase 76C1"/>
    <property type="match status" value="1"/>
</dbReference>
<evidence type="ECO:0000256" key="3">
    <source>
        <dbReference type="ARBA" id="ARBA00022679"/>
    </source>
</evidence>
<sequence>MENQEQRPAGCIVLVPCPFQGHINPMLNLGSILHSKGFSITIAHAKFNSPDPANHPDFTFLPIQDGLSNIKASSLNFISIIRAINDNIELHLPQNLSRMVTDSDQTLCIIYDALMYKAESVAKHLKIPSIIFETSTASLSLVYAQLPGLAADGFIPITESVANDMVPGLQPLRFKDLPIFNFPGYDDLFQLITSTTDIRSSSAIIWNTTECLEQASISKIHEHFQQVSCFAIGPFHKIIPSPSSSLLKENSHCITWLDKQEEKSVIYVSIGSVASMEGGELIEIAWGLANSQQPFLWVIRPGSVCNEEWISQLPENLKEAVSKERGYVVEWAPQREVLAHAAVGAFWSHCGWNSTIESISEGVPLICRPCFGDQRLNARYVSIVWRLGITLEDDKLERKEVEQAVRRLMVDEECEELRQRAKDMKKQIELCIGSNGTSHKSLNDLVAFLVSL</sequence>
<evidence type="ECO:0000313" key="6">
    <source>
        <dbReference type="Proteomes" id="UP001630127"/>
    </source>
</evidence>
<comment type="similarity">
    <text evidence="1">Belongs to the UDP-glycosyltransferase family.</text>
</comment>